<dbReference type="SUPFAM" id="SSF53474">
    <property type="entry name" value="alpha/beta-Hydrolases"/>
    <property type="match status" value="1"/>
</dbReference>
<evidence type="ECO:0000313" key="2">
    <source>
        <dbReference type="EMBL" id="MCT7660698.1"/>
    </source>
</evidence>
<dbReference type="PANTHER" id="PTHR43798:SF5">
    <property type="entry name" value="MONOACYLGLYCEROL LIPASE ABHD6"/>
    <property type="match status" value="1"/>
</dbReference>
<organism evidence="2 3">
    <name type="scientific">Mycobacterium deserti</name>
    <dbReference type="NCBI Taxonomy" id="2978347"/>
    <lineage>
        <taxon>Bacteria</taxon>
        <taxon>Bacillati</taxon>
        <taxon>Actinomycetota</taxon>
        <taxon>Actinomycetes</taxon>
        <taxon>Mycobacteriales</taxon>
        <taxon>Mycobacteriaceae</taxon>
        <taxon>Mycobacterium</taxon>
    </lineage>
</organism>
<dbReference type="RefSeq" id="WP_260994778.1">
    <property type="nucleotide sequence ID" value="NZ_JAODWD010000005.1"/>
</dbReference>
<dbReference type="InterPro" id="IPR050266">
    <property type="entry name" value="AB_hydrolase_sf"/>
</dbReference>
<accession>A0ABT2MEI9</accession>
<evidence type="ECO:0000313" key="3">
    <source>
        <dbReference type="Proteomes" id="UP001206639"/>
    </source>
</evidence>
<feature type="domain" description="AB hydrolase-1" evidence="1">
    <location>
        <begin position="34"/>
        <end position="146"/>
    </location>
</feature>
<sequence length="271" mass="29533">MTATMPELLGFTEHSVDADGFTIRYWERGQGEQPLVVIHGAGGPDGNGGGALELLAENHRVIAVELPGFGQSETNTRTQDGRQMAATVASAVAALGVEKYSVSGTSMGAIVALWMAADHPDNVVSVVLEAPAAFRICTTRPENMMTDRAVFIRAFHARPERKPWVQNFTPNVPAELYAKIMGPDRDEELVTALQTLEMPVLALFGTKDLVINPNEGRLYKELITDCYFLLVYDAAHDLKGDRPEAFAEVVGDFLTYGPKFLANHRSTVICP</sequence>
<dbReference type="GO" id="GO:0016787">
    <property type="term" value="F:hydrolase activity"/>
    <property type="evidence" value="ECO:0007669"/>
    <property type="project" value="UniProtKB-KW"/>
</dbReference>
<protein>
    <submittedName>
        <fullName evidence="2">Alpha/beta hydrolase</fullName>
    </submittedName>
</protein>
<dbReference type="InterPro" id="IPR029058">
    <property type="entry name" value="AB_hydrolase_fold"/>
</dbReference>
<evidence type="ECO:0000259" key="1">
    <source>
        <dbReference type="Pfam" id="PF00561"/>
    </source>
</evidence>
<keyword evidence="3" id="KW-1185">Reference proteome</keyword>
<dbReference type="PRINTS" id="PR00111">
    <property type="entry name" value="ABHYDROLASE"/>
</dbReference>
<dbReference type="Proteomes" id="UP001206639">
    <property type="component" value="Unassembled WGS sequence"/>
</dbReference>
<reference evidence="3" key="1">
    <citation type="submission" date="2023-07" db="EMBL/GenBank/DDBJ databases">
        <authorList>
            <person name="Deng Y."/>
            <person name="Zhang Y.-Q."/>
        </authorList>
    </citation>
    <scope>NUCLEOTIDE SEQUENCE [LARGE SCALE GENOMIC DNA]</scope>
    <source>
        <strain evidence="3">CPCC 205710</strain>
    </source>
</reference>
<dbReference type="PANTHER" id="PTHR43798">
    <property type="entry name" value="MONOACYLGLYCEROL LIPASE"/>
    <property type="match status" value="1"/>
</dbReference>
<dbReference type="Pfam" id="PF00561">
    <property type="entry name" value="Abhydrolase_1"/>
    <property type="match status" value="1"/>
</dbReference>
<dbReference type="Gene3D" id="3.40.50.1820">
    <property type="entry name" value="alpha/beta hydrolase"/>
    <property type="match status" value="1"/>
</dbReference>
<gene>
    <name evidence="2" type="ORF">N4S67_20035</name>
</gene>
<comment type="caution">
    <text evidence="2">The sequence shown here is derived from an EMBL/GenBank/DDBJ whole genome shotgun (WGS) entry which is preliminary data.</text>
</comment>
<keyword evidence="2" id="KW-0378">Hydrolase</keyword>
<name>A0ABT2MEI9_9MYCO</name>
<proteinExistence type="predicted"/>
<dbReference type="InterPro" id="IPR000073">
    <property type="entry name" value="AB_hydrolase_1"/>
</dbReference>
<dbReference type="EMBL" id="JAODWD010000005">
    <property type="protein sequence ID" value="MCT7660698.1"/>
    <property type="molecule type" value="Genomic_DNA"/>
</dbReference>